<dbReference type="STRING" id="1246626.BleG1_2796"/>
<dbReference type="Proteomes" id="UP000027142">
    <property type="component" value="Chromosome"/>
</dbReference>
<dbReference type="PROSITE" id="PS51257">
    <property type="entry name" value="PROKAR_LIPOPROTEIN"/>
    <property type="match status" value="1"/>
</dbReference>
<evidence type="ECO:0000256" key="1">
    <source>
        <dbReference type="ARBA" id="ARBA00004418"/>
    </source>
</evidence>
<dbReference type="eggNOG" id="COG0715">
    <property type="taxonomic scope" value="Bacteria"/>
</dbReference>
<feature type="signal peptide" evidence="4">
    <location>
        <begin position="1"/>
        <end position="18"/>
    </location>
</feature>
<organism evidence="5 6">
    <name type="scientific">Shouchella lehensis G1</name>
    <dbReference type="NCBI Taxonomy" id="1246626"/>
    <lineage>
        <taxon>Bacteria</taxon>
        <taxon>Bacillati</taxon>
        <taxon>Bacillota</taxon>
        <taxon>Bacilli</taxon>
        <taxon>Bacillales</taxon>
        <taxon>Bacillaceae</taxon>
        <taxon>Shouchella</taxon>
    </lineage>
</organism>
<evidence type="ECO:0000313" key="6">
    <source>
        <dbReference type="Proteomes" id="UP000027142"/>
    </source>
</evidence>
<sequence>MKRLLAFLSVACSLVFIAGCQSDGPTKTLEVAEVTRSVFYAPLYVALSEGFFEEEDLSIELTTTWGGDKTMTALLSGGADIALVGSETSIYVAGQEATDPAINFAALTQTDGTFLVARDQVDSFQWSDLKGTTFLGQRKGGMPQMVGEFVLKQHDINPQNDLTLLQNVDFGNIPSAFASGTGDYVQLFEPQASTFEKEGLGHVIASFGAESGRVPYTSFMAKQSMIEKDEDALIRFASAIYRGQQYVEKEDSTTIAMSIQTYFEDTELDILTSAVERYKDQGSYATDPLLTEEAWATLLAIMDEAGELPLHVPFDELVNTAIASKSME</sequence>
<dbReference type="HOGENOM" id="CLU_061540_1_0_9"/>
<dbReference type="OrthoDB" id="9802202at2"/>
<evidence type="ECO:0000256" key="4">
    <source>
        <dbReference type="SAM" id="SignalP"/>
    </source>
</evidence>
<evidence type="ECO:0000256" key="3">
    <source>
        <dbReference type="ARBA" id="ARBA00022729"/>
    </source>
</evidence>
<comment type="similarity">
    <text evidence="2">Belongs to the bacterial solute-binding protein SsuA/TauA family.</text>
</comment>
<dbReference type="PATRIC" id="fig|1246626.3.peg.2789"/>
<feature type="chain" id="PRO_5038638852" evidence="4">
    <location>
        <begin position="19"/>
        <end position="328"/>
    </location>
</feature>
<dbReference type="SUPFAM" id="SSF53850">
    <property type="entry name" value="Periplasmic binding protein-like II"/>
    <property type="match status" value="1"/>
</dbReference>
<dbReference type="Pfam" id="PF13379">
    <property type="entry name" value="NMT1_2"/>
    <property type="match status" value="1"/>
</dbReference>
<dbReference type="PANTHER" id="PTHR30024">
    <property type="entry name" value="ALIPHATIC SULFONATES-BINDING PROTEIN-RELATED"/>
    <property type="match status" value="1"/>
</dbReference>
<dbReference type="KEGG" id="ble:BleG1_2796"/>
<comment type="subcellular location">
    <subcellularLocation>
        <location evidence="1">Periplasm</location>
    </subcellularLocation>
</comment>
<dbReference type="Gene3D" id="3.40.190.10">
    <property type="entry name" value="Periplasmic binding protein-like II"/>
    <property type="match status" value="2"/>
</dbReference>
<dbReference type="GO" id="GO:0042597">
    <property type="term" value="C:periplasmic space"/>
    <property type="evidence" value="ECO:0007669"/>
    <property type="project" value="UniProtKB-SubCell"/>
</dbReference>
<keyword evidence="6" id="KW-1185">Reference proteome</keyword>
<reference evidence="5 6" key="1">
    <citation type="journal article" date="2014" name="Gene">
        <title>A comparative genomic analysis of the alkalitolerant soil bacterium Bacillus lehensis G1.</title>
        <authorList>
            <person name="Noor Y.M."/>
            <person name="Samsulrizal N.H."/>
            <person name="Jema'on N.A."/>
            <person name="Low K.O."/>
            <person name="Ramli A.N."/>
            <person name="Alias N.I."/>
            <person name="Damis S.I."/>
            <person name="Fuzi S.F."/>
            <person name="Isa M.N."/>
            <person name="Murad A.M."/>
            <person name="Raih M.F."/>
            <person name="Bakar F.D."/>
            <person name="Najimudin N."/>
            <person name="Mahadi N.M."/>
            <person name="Illias R.M."/>
        </authorList>
    </citation>
    <scope>NUCLEOTIDE SEQUENCE [LARGE SCALE GENOMIC DNA]</scope>
    <source>
        <strain evidence="5 6">G1</strain>
    </source>
</reference>
<protein>
    <submittedName>
        <fullName evidence="5">Binding protein ytlA</fullName>
    </submittedName>
</protein>
<evidence type="ECO:0000313" key="5">
    <source>
        <dbReference type="EMBL" id="AIC95361.1"/>
    </source>
</evidence>
<proteinExistence type="inferred from homology"/>
<dbReference type="AlphaFoldDB" id="A0A060LVT1"/>
<dbReference type="PANTHER" id="PTHR30024:SF47">
    <property type="entry name" value="TAURINE-BINDING PERIPLASMIC PROTEIN"/>
    <property type="match status" value="1"/>
</dbReference>
<dbReference type="EMBL" id="CP003923">
    <property type="protein sequence ID" value="AIC95361.1"/>
    <property type="molecule type" value="Genomic_DNA"/>
</dbReference>
<gene>
    <name evidence="5" type="ORF">BleG1_2796</name>
</gene>
<dbReference type="RefSeq" id="WP_038482111.1">
    <property type="nucleotide sequence ID" value="NZ_CP003923.1"/>
</dbReference>
<evidence type="ECO:0000256" key="2">
    <source>
        <dbReference type="ARBA" id="ARBA00010742"/>
    </source>
</evidence>
<name>A0A060LVT1_9BACI</name>
<accession>A0A060LVT1</accession>
<keyword evidence="3 4" id="KW-0732">Signal</keyword>